<dbReference type="PROSITE" id="PS00560">
    <property type="entry name" value="CARBOXYPEPT_SER_HIS"/>
    <property type="match status" value="1"/>
</dbReference>
<evidence type="ECO:0000256" key="3">
    <source>
        <dbReference type="ARBA" id="ARBA00022554"/>
    </source>
</evidence>
<keyword evidence="7 13" id="KW-0378">Hydrolase</keyword>
<accession>A0A1L9RZ72</accession>
<dbReference type="GeneID" id="63749659"/>
<dbReference type="AlphaFoldDB" id="A0A1L9RZ72"/>
<feature type="domain" description="Propeptide carboxypeptidase Y" evidence="14">
    <location>
        <begin position="23"/>
        <end position="104"/>
    </location>
</feature>
<dbReference type="Gene3D" id="3.40.50.1820">
    <property type="entry name" value="alpha/beta hydrolase"/>
    <property type="match status" value="1"/>
</dbReference>
<dbReference type="InterPro" id="IPR001563">
    <property type="entry name" value="Peptidase_S10"/>
</dbReference>
<evidence type="ECO:0000256" key="9">
    <source>
        <dbReference type="ARBA" id="ARBA00023157"/>
    </source>
</evidence>
<keyword evidence="16" id="KW-1185">Reference proteome</keyword>
<dbReference type="VEuPathDB" id="FungiDB:ASPWEDRAFT_33544"/>
<dbReference type="STRING" id="1073089.A0A1L9RZ72"/>
<evidence type="ECO:0000256" key="10">
    <source>
        <dbReference type="ARBA" id="ARBA00023180"/>
    </source>
</evidence>
<comment type="catalytic activity">
    <reaction evidence="12">
        <text>Release of a C-terminal amino acid with broad specificity.</text>
        <dbReference type="EC" id="3.4.16.5"/>
    </reaction>
</comment>
<dbReference type="Pfam" id="PF00450">
    <property type="entry name" value="Peptidase_S10"/>
    <property type="match status" value="1"/>
</dbReference>
<reference evidence="16" key="1">
    <citation type="journal article" date="2017" name="Genome Biol.">
        <title>Comparative genomics reveals high biological diversity and specific adaptations in the industrially and medically important fungal genus Aspergillus.</title>
        <authorList>
            <person name="de Vries R.P."/>
            <person name="Riley R."/>
            <person name="Wiebenga A."/>
            <person name="Aguilar-Osorio G."/>
            <person name="Amillis S."/>
            <person name="Uchima C.A."/>
            <person name="Anderluh G."/>
            <person name="Asadollahi M."/>
            <person name="Askin M."/>
            <person name="Barry K."/>
            <person name="Battaglia E."/>
            <person name="Bayram O."/>
            <person name="Benocci T."/>
            <person name="Braus-Stromeyer S.A."/>
            <person name="Caldana C."/>
            <person name="Canovas D."/>
            <person name="Cerqueira G.C."/>
            <person name="Chen F."/>
            <person name="Chen W."/>
            <person name="Choi C."/>
            <person name="Clum A."/>
            <person name="Dos Santos R.A."/>
            <person name="Damasio A.R."/>
            <person name="Diallinas G."/>
            <person name="Emri T."/>
            <person name="Fekete E."/>
            <person name="Flipphi M."/>
            <person name="Freyberg S."/>
            <person name="Gallo A."/>
            <person name="Gournas C."/>
            <person name="Habgood R."/>
            <person name="Hainaut M."/>
            <person name="Harispe M.L."/>
            <person name="Henrissat B."/>
            <person name="Hilden K.S."/>
            <person name="Hope R."/>
            <person name="Hossain A."/>
            <person name="Karabika E."/>
            <person name="Karaffa L."/>
            <person name="Karanyi Z."/>
            <person name="Krasevec N."/>
            <person name="Kuo A."/>
            <person name="Kusch H."/>
            <person name="LaButti K."/>
            <person name="Lagendijk E.L."/>
            <person name="Lapidus A."/>
            <person name="Levasseur A."/>
            <person name="Lindquist E."/>
            <person name="Lipzen A."/>
            <person name="Logrieco A.F."/>
            <person name="MacCabe A."/>
            <person name="Maekelae M.R."/>
            <person name="Malavazi I."/>
            <person name="Melin P."/>
            <person name="Meyer V."/>
            <person name="Mielnichuk N."/>
            <person name="Miskei M."/>
            <person name="Molnar A.P."/>
            <person name="Mule G."/>
            <person name="Ngan C.Y."/>
            <person name="Orejas M."/>
            <person name="Orosz E."/>
            <person name="Ouedraogo J.P."/>
            <person name="Overkamp K.M."/>
            <person name="Park H.-S."/>
            <person name="Perrone G."/>
            <person name="Piumi F."/>
            <person name="Punt P.J."/>
            <person name="Ram A.F."/>
            <person name="Ramon A."/>
            <person name="Rauscher S."/>
            <person name="Record E."/>
            <person name="Riano-Pachon D.M."/>
            <person name="Robert V."/>
            <person name="Roehrig J."/>
            <person name="Ruller R."/>
            <person name="Salamov A."/>
            <person name="Salih N.S."/>
            <person name="Samson R.A."/>
            <person name="Sandor E."/>
            <person name="Sanguinetti M."/>
            <person name="Schuetze T."/>
            <person name="Sepcic K."/>
            <person name="Shelest E."/>
            <person name="Sherlock G."/>
            <person name="Sophianopoulou V."/>
            <person name="Squina F.M."/>
            <person name="Sun H."/>
            <person name="Susca A."/>
            <person name="Todd R.B."/>
            <person name="Tsang A."/>
            <person name="Unkles S.E."/>
            <person name="van de Wiele N."/>
            <person name="van Rossen-Uffink D."/>
            <person name="Oliveira J.V."/>
            <person name="Vesth T.C."/>
            <person name="Visser J."/>
            <person name="Yu J.-H."/>
            <person name="Zhou M."/>
            <person name="Andersen M.R."/>
            <person name="Archer D.B."/>
            <person name="Baker S.E."/>
            <person name="Benoit I."/>
            <person name="Brakhage A.A."/>
            <person name="Braus G.H."/>
            <person name="Fischer R."/>
            <person name="Frisvad J.C."/>
            <person name="Goldman G.H."/>
            <person name="Houbraken J."/>
            <person name="Oakley B."/>
            <person name="Pocsi I."/>
            <person name="Scazzocchio C."/>
            <person name="Seiboth B."/>
            <person name="vanKuyk P.A."/>
            <person name="Wortman J."/>
            <person name="Dyer P.S."/>
            <person name="Grigoriev I.V."/>
        </authorList>
    </citation>
    <scope>NUCLEOTIDE SEQUENCE [LARGE SCALE GENOMIC DNA]</scope>
    <source>
        <strain evidence="16">DTO 134E9</strain>
    </source>
</reference>
<keyword evidence="9" id="KW-1015">Disulfide bond</keyword>
<evidence type="ECO:0000256" key="5">
    <source>
        <dbReference type="ARBA" id="ARBA00022670"/>
    </source>
</evidence>
<evidence type="ECO:0000256" key="1">
    <source>
        <dbReference type="ARBA" id="ARBA00004116"/>
    </source>
</evidence>
<dbReference type="InterPro" id="IPR008442">
    <property type="entry name" value="Propeptide_carboxypepY"/>
</dbReference>
<organism evidence="15 16">
    <name type="scientific">Aspergillus wentii DTO 134E9</name>
    <dbReference type="NCBI Taxonomy" id="1073089"/>
    <lineage>
        <taxon>Eukaryota</taxon>
        <taxon>Fungi</taxon>
        <taxon>Dikarya</taxon>
        <taxon>Ascomycota</taxon>
        <taxon>Pezizomycotina</taxon>
        <taxon>Eurotiomycetes</taxon>
        <taxon>Eurotiomycetidae</taxon>
        <taxon>Eurotiales</taxon>
        <taxon>Aspergillaceae</taxon>
        <taxon>Aspergillus</taxon>
        <taxon>Aspergillus subgen. Cremei</taxon>
    </lineage>
</organism>
<evidence type="ECO:0000256" key="12">
    <source>
        <dbReference type="ARBA" id="ARBA00052076"/>
    </source>
</evidence>
<evidence type="ECO:0000259" key="14">
    <source>
        <dbReference type="Pfam" id="PF05388"/>
    </source>
</evidence>
<evidence type="ECO:0000256" key="7">
    <source>
        <dbReference type="ARBA" id="ARBA00022801"/>
    </source>
</evidence>
<protein>
    <recommendedName>
        <fullName evidence="13">Carboxypeptidase</fullName>
        <ecNumber evidence="13">3.4.16.-</ecNumber>
    </recommendedName>
</protein>
<dbReference type="SUPFAM" id="SSF53474">
    <property type="entry name" value="alpha/beta-Hydrolases"/>
    <property type="match status" value="1"/>
</dbReference>
<name>A0A1L9RZ72_ASPWE</name>
<dbReference type="Pfam" id="PF05388">
    <property type="entry name" value="Carbpep_Y_N"/>
    <property type="match status" value="1"/>
</dbReference>
<dbReference type="PROSITE" id="PS00131">
    <property type="entry name" value="CARBOXYPEPT_SER_SER"/>
    <property type="match status" value="1"/>
</dbReference>
<evidence type="ECO:0000256" key="4">
    <source>
        <dbReference type="ARBA" id="ARBA00022645"/>
    </source>
</evidence>
<keyword evidence="8" id="KW-0865">Zymogen</keyword>
<evidence type="ECO:0000256" key="6">
    <source>
        <dbReference type="ARBA" id="ARBA00022729"/>
    </source>
</evidence>
<evidence type="ECO:0000313" key="15">
    <source>
        <dbReference type="EMBL" id="OJJ40212.1"/>
    </source>
</evidence>
<evidence type="ECO:0000256" key="11">
    <source>
        <dbReference type="ARBA" id="ARBA00025622"/>
    </source>
</evidence>
<dbReference type="InterPro" id="IPR029058">
    <property type="entry name" value="AB_hydrolase_fold"/>
</dbReference>
<dbReference type="Proteomes" id="UP000184383">
    <property type="component" value="Unassembled WGS sequence"/>
</dbReference>
<evidence type="ECO:0000256" key="13">
    <source>
        <dbReference type="RuleBase" id="RU361156"/>
    </source>
</evidence>
<evidence type="ECO:0000313" key="16">
    <source>
        <dbReference type="Proteomes" id="UP000184383"/>
    </source>
</evidence>
<keyword evidence="10" id="KW-0325">Glycoprotein</keyword>
<dbReference type="FunFam" id="1.10.287.410:FF:000001">
    <property type="entry name" value="Carboxypeptidase Y"/>
    <property type="match status" value="1"/>
</dbReference>
<dbReference type="RefSeq" id="XP_040693888.1">
    <property type="nucleotide sequence ID" value="XM_040833811.1"/>
</dbReference>
<keyword evidence="3" id="KW-0926">Vacuole</keyword>
<evidence type="ECO:0000256" key="2">
    <source>
        <dbReference type="ARBA" id="ARBA00009431"/>
    </source>
</evidence>
<dbReference type="GO" id="GO:0006508">
    <property type="term" value="P:proteolysis"/>
    <property type="evidence" value="ECO:0007669"/>
    <property type="project" value="UniProtKB-KW"/>
</dbReference>
<keyword evidence="5 13" id="KW-0645">Protease</keyword>
<dbReference type="GO" id="GO:0000328">
    <property type="term" value="C:fungal-type vacuole lumen"/>
    <property type="evidence" value="ECO:0007669"/>
    <property type="project" value="UniProtKB-ARBA"/>
</dbReference>
<dbReference type="Gene3D" id="1.10.287.410">
    <property type="match status" value="1"/>
</dbReference>
<sequence length="550" mass="61610">MRVIPATMLVGAATAAVPPFQQILGYTEQGAESLSKGAESLSKPLHHFQEQLKTLSDDARQLWDEMSSAFPESFDRNPLFSLPKKHNRRPDSHWDHIVRGSDVQGVWVTNSKGEKERDIDGKLENYDLRTKKINPASLGIDPGVTQYTGYLDDNENDKHLFYWFFESRNDPKNDPVVLWLNGGPGCSSLTGLFLELGPSSIGKNIKPIYNDFSWNNNASVIFLDQPVNVGYSYSGSSVSDTTAAGKDVYALMSLFFKQFPQYATQDFHIAGESYGGHYIPAFASEILSHKKRNINLKSVLIGNGLTDPYTQYEHYRPMACGEGGYPAVLDKGTCQSMDNSLSTCQRMISACYSSESLWSCLPASIYCNNAMIGPYQSTGMNPYDIRGPCEDSSSLCYKGMGYVSDYLNQRDVQEAVGAEVSDYESCNMNINQNFQMHGDWMKPFHRLVPGLLEQIPVLIYAGDADFICNWLGNKAWTDALEWPEHEQYAATPLEDLKIVDNEHKGKKIGEIKSHGNLTFVRIFQAGHMVPMDQPEGGLEFYNRWLKGELV</sequence>
<evidence type="ECO:0000256" key="8">
    <source>
        <dbReference type="ARBA" id="ARBA00023145"/>
    </source>
</evidence>
<dbReference type="PANTHER" id="PTHR11802:SF113">
    <property type="entry name" value="SERINE CARBOXYPEPTIDASE CTSA-4.1"/>
    <property type="match status" value="1"/>
</dbReference>
<comment type="function">
    <text evidence="11">Vacuolar carboxypeptidase involved in degradation of small peptides. Digests preferentially peptides containing an aliphatic or hydrophobic residue in P1' position, as well as methionine, leucine or phenylalanine in P1 position of ester substrate.</text>
</comment>
<dbReference type="OrthoDB" id="443318at2759"/>
<dbReference type="InterPro" id="IPR018202">
    <property type="entry name" value="Ser_caboxypep_ser_AS"/>
</dbReference>
<comment type="similarity">
    <text evidence="2 13">Belongs to the peptidase S10 family.</text>
</comment>
<proteinExistence type="inferred from homology"/>
<keyword evidence="4 13" id="KW-0121">Carboxypeptidase</keyword>
<dbReference type="GO" id="GO:0004185">
    <property type="term" value="F:serine-type carboxypeptidase activity"/>
    <property type="evidence" value="ECO:0007669"/>
    <property type="project" value="UniProtKB-UniRule"/>
</dbReference>
<comment type="subcellular location">
    <subcellularLocation>
        <location evidence="1">Vacuole</location>
    </subcellularLocation>
</comment>
<dbReference type="PRINTS" id="PR00724">
    <property type="entry name" value="CRBOXYPTASEC"/>
</dbReference>
<dbReference type="InterPro" id="IPR033124">
    <property type="entry name" value="Ser_caboxypep_his_AS"/>
</dbReference>
<dbReference type="EMBL" id="KV878209">
    <property type="protein sequence ID" value="OJJ40212.1"/>
    <property type="molecule type" value="Genomic_DNA"/>
</dbReference>
<dbReference type="EC" id="3.4.16.-" evidence="13"/>
<keyword evidence="6" id="KW-0732">Signal</keyword>
<dbReference type="PANTHER" id="PTHR11802">
    <property type="entry name" value="SERINE PROTEASE FAMILY S10 SERINE CARBOXYPEPTIDASE"/>
    <property type="match status" value="1"/>
</dbReference>
<gene>
    <name evidence="15" type="ORF">ASPWEDRAFT_33544</name>
</gene>